<evidence type="ECO:0000313" key="2">
    <source>
        <dbReference type="Proteomes" id="UP000775213"/>
    </source>
</evidence>
<dbReference type="AlphaFoldDB" id="A0AAV7HHV6"/>
<dbReference type="Proteomes" id="UP000775213">
    <property type="component" value="Unassembled WGS sequence"/>
</dbReference>
<dbReference type="PANTHER" id="PTHR34287">
    <property type="entry name" value="OS06G0551500 PROTEIN-RELATED"/>
    <property type="match status" value="1"/>
</dbReference>
<reference evidence="1 2" key="1">
    <citation type="journal article" date="2021" name="Hortic Res">
        <title>Chromosome-scale assembly of the Dendrobium chrysotoxum genome enhances the understanding of orchid evolution.</title>
        <authorList>
            <person name="Zhang Y."/>
            <person name="Zhang G.Q."/>
            <person name="Zhang D."/>
            <person name="Liu X.D."/>
            <person name="Xu X.Y."/>
            <person name="Sun W.H."/>
            <person name="Yu X."/>
            <person name="Zhu X."/>
            <person name="Wang Z.W."/>
            <person name="Zhao X."/>
            <person name="Zhong W.Y."/>
            <person name="Chen H."/>
            <person name="Yin W.L."/>
            <person name="Huang T."/>
            <person name="Niu S.C."/>
            <person name="Liu Z.J."/>
        </authorList>
    </citation>
    <scope>NUCLEOTIDE SEQUENCE [LARGE SCALE GENOMIC DNA]</scope>
    <source>
        <strain evidence="1">Lindl</strain>
    </source>
</reference>
<name>A0AAV7HHV6_DENCH</name>
<accession>A0AAV7HHV6</accession>
<dbReference type="EMBL" id="JAGFBR010000005">
    <property type="protein sequence ID" value="KAH0467093.1"/>
    <property type="molecule type" value="Genomic_DNA"/>
</dbReference>
<protein>
    <submittedName>
        <fullName evidence="1">Uncharacterized protein</fullName>
    </submittedName>
</protein>
<gene>
    <name evidence="1" type="ORF">IEQ34_004331</name>
</gene>
<keyword evidence="2" id="KW-1185">Reference proteome</keyword>
<organism evidence="1 2">
    <name type="scientific">Dendrobium chrysotoxum</name>
    <name type="common">Orchid</name>
    <dbReference type="NCBI Taxonomy" id="161865"/>
    <lineage>
        <taxon>Eukaryota</taxon>
        <taxon>Viridiplantae</taxon>
        <taxon>Streptophyta</taxon>
        <taxon>Embryophyta</taxon>
        <taxon>Tracheophyta</taxon>
        <taxon>Spermatophyta</taxon>
        <taxon>Magnoliopsida</taxon>
        <taxon>Liliopsida</taxon>
        <taxon>Asparagales</taxon>
        <taxon>Orchidaceae</taxon>
        <taxon>Epidendroideae</taxon>
        <taxon>Malaxideae</taxon>
        <taxon>Dendrobiinae</taxon>
        <taxon>Dendrobium</taxon>
    </lineage>
</organism>
<dbReference type="PANTHER" id="PTHR34287:SF2">
    <property type="match status" value="1"/>
</dbReference>
<evidence type="ECO:0000313" key="1">
    <source>
        <dbReference type="EMBL" id="KAH0467093.1"/>
    </source>
</evidence>
<comment type="caution">
    <text evidence="1">The sequence shown here is derived from an EMBL/GenBank/DDBJ whole genome shotgun (WGS) entry which is preliminary data.</text>
</comment>
<sequence>MSSSEISSTSSPAKALPARIQFVPRRVSDELLFKFSDLSEFDFEYEKSSLWSPPVLPKAFISPQGIICTTAEVMKKLGSQQAAKRRLVCFNVSVWVK</sequence>
<proteinExistence type="predicted"/>